<proteinExistence type="predicted"/>
<name>A0ACB7T3F0_HYAAI</name>
<gene>
    <name evidence="1" type="ORF">HPB50_022942</name>
</gene>
<comment type="caution">
    <text evidence="1">The sequence shown here is derived from an EMBL/GenBank/DDBJ whole genome shotgun (WGS) entry which is preliminary data.</text>
</comment>
<protein>
    <submittedName>
        <fullName evidence="1">Uncharacterized protein</fullName>
    </submittedName>
</protein>
<sequence>MTTWSSKHENPQTVYTSNPYAIPMDGLGQVQKRAKRGEETIDGADERVESLNGDVKKTTQKIAPEVRVDNIDCRLAHLWEARTSLHERRNKQRHNQILSRSPWSIAI</sequence>
<evidence type="ECO:0000313" key="1">
    <source>
        <dbReference type="EMBL" id="KAH6941731.1"/>
    </source>
</evidence>
<dbReference type="Proteomes" id="UP000821845">
    <property type="component" value="Chromosome 11"/>
</dbReference>
<organism evidence="1 2">
    <name type="scientific">Hyalomma asiaticum</name>
    <name type="common">Tick</name>
    <dbReference type="NCBI Taxonomy" id="266040"/>
    <lineage>
        <taxon>Eukaryota</taxon>
        <taxon>Metazoa</taxon>
        <taxon>Ecdysozoa</taxon>
        <taxon>Arthropoda</taxon>
        <taxon>Chelicerata</taxon>
        <taxon>Arachnida</taxon>
        <taxon>Acari</taxon>
        <taxon>Parasitiformes</taxon>
        <taxon>Ixodida</taxon>
        <taxon>Ixodoidea</taxon>
        <taxon>Ixodidae</taxon>
        <taxon>Hyalomminae</taxon>
        <taxon>Hyalomma</taxon>
    </lineage>
</organism>
<reference evidence="1" key="1">
    <citation type="submission" date="2020-05" db="EMBL/GenBank/DDBJ databases">
        <title>Large-scale comparative analyses of tick genomes elucidate their genetic diversity and vector capacities.</title>
        <authorList>
            <person name="Jia N."/>
            <person name="Wang J."/>
            <person name="Shi W."/>
            <person name="Du L."/>
            <person name="Sun Y."/>
            <person name="Zhan W."/>
            <person name="Jiang J."/>
            <person name="Wang Q."/>
            <person name="Zhang B."/>
            <person name="Ji P."/>
            <person name="Sakyi L.B."/>
            <person name="Cui X."/>
            <person name="Yuan T."/>
            <person name="Jiang B."/>
            <person name="Yang W."/>
            <person name="Lam T.T.-Y."/>
            <person name="Chang Q."/>
            <person name="Ding S."/>
            <person name="Wang X."/>
            <person name="Zhu J."/>
            <person name="Ruan X."/>
            <person name="Zhao L."/>
            <person name="Wei J."/>
            <person name="Que T."/>
            <person name="Du C."/>
            <person name="Cheng J."/>
            <person name="Dai P."/>
            <person name="Han X."/>
            <person name="Huang E."/>
            <person name="Gao Y."/>
            <person name="Liu J."/>
            <person name="Shao H."/>
            <person name="Ye R."/>
            <person name="Li L."/>
            <person name="Wei W."/>
            <person name="Wang X."/>
            <person name="Wang C."/>
            <person name="Yang T."/>
            <person name="Huo Q."/>
            <person name="Li W."/>
            <person name="Guo W."/>
            <person name="Chen H."/>
            <person name="Zhou L."/>
            <person name="Ni X."/>
            <person name="Tian J."/>
            <person name="Zhou Y."/>
            <person name="Sheng Y."/>
            <person name="Liu T."/>
            <person name="Pan Y."/>
            <person name="Xia L."/>
            <person name="Li J."/>
            <person name="Zhao F."/>
            <person name="Cao W."/>
        </authorList>
    </citation>
    <scope>NUCLEOTIDE SEQUENCE</scope>
    <source>
        <strain evidence="1">Hyas-2018</strain>
    </source>
</reference>
<keyword evidence="2" id="KW-1185">Reference proteome</keyword>
<dbReference type="EMBL" id="CM023491">
    <property type="protein sequence ID" value="KAH6941731.1"/>
    <property type="molecule type" value="Genomic_DNA"/>
</dbReference>
<accession>A0ACB7T3F0</accession>
<evidence type="ECO:0000313" key="2">
    <source>
        <dbReference type="Proteomes" id="UP000821845"/>
    </source>
</evidence>